<dbReference type="InterPro" id="IPR009288">
    <property type="entry name" value="AIG2-like_dom"/>
</dbReference>
<name>A0A1H8SVD9_9RHOB</name>
<keyword evidence="3" id="KW-1185">Reference proteome</keyword>
<dbReference type="InterPro" id="IPR036568">
    <property type="entry name" value="GGCT-like_sf"/>
</dbReference>
<evidence type="ECO:0000259" key="1">
    <source>
        <dbReference type="Pfam" id="PF06094"/>
    </source>
</evidence>
<dbReference type="Proteomes" id="UP000198893">
    <property type="component" value="Unassembled WGS sequence"/>
</dbReference>
<dbReference type="Gene3D" id="3.10.490.10">
    <property type="entry name" value="Gamma-glutamyl cyclotransferase-like"/>
    <property type="match status" value="1"/>
</dbReference>
<evidence type="ECO:0000313" key="2">
    <source>
        <dbReference type="EMBL" id="SEO82495.1"/>
    </source>
</evidence>
<dbReference type="InterPro" id="IPR013024">
    <property type="entry name" value="GGCT-like"/>
</dbReference>
<feature type="domain" description="Gamma-glutamylcyclotransferase AIG2-like" evidence="1">
    <location>
        <begin position="17"/>
        <end position="114"/>
    </location>
</feature>
<gene>
    <name evidence="2" type="ORF">SAMN04490248_11360</name>
</gene>
<organism evidence="2 3">
    <name type="scientific">Salinihabitans flavidus</name>
    <dbReference type="NCBI Taxonomy" id="569882"/>
    <lineage>
        <taxon>Bacteria</taxon>
        <taxon>Pseudomonadati</taxon>
        <taxon>Pseudomonadota</taxon>
        <taxon>Alphaproteobacteria</taxon>
        <taxon>Rhodobacterales</taxon>
        <taxon>Roseobacteraceae</taxon>
        <taxon>Salinihabitans</taxon>
    </lineage>
</organism>
<reference evidence="2 3" key="1">
    <citation type="submission" date="2016-10" db="EMBL/GenBank/DDBJ databases">
        <authorList>
            <person name="de Groot N.N."/>
        </authorList>
    </citation>
    <scope>NUCLEOTIDE SEQUENCE [LARGE SCALE GENOMIC DNA]</scope>
    <source>
        <strain evidence="2 3">DSM 27842</strain>
    </source>
</reference>
<accession>A0A1H8SVD9</accession>
<sequence length="197" mass="22027">MGQTCGTLRPMTVPHFFGYGSLVNRATHTYTDAHPARLSGWRRTWRHTDLRPVAYLTAIPDPQAEIDGLIAHVPGGDWAALDAREDGYDRAPVTPAVRHPRPDPIEIAVYTVPEGKHPRPLREQPILLSYLDVVVQGYLREFGEEGAEAFFRTTSGWSAPIVDDRAAPRYPRAQNLSRGERAFVDDQLRALGAHVLR</sequence>
<protein>
    <submittedName>
        <fullName evidence="2">ChaC-like protein</fullName>
    </submittedName>
</protein>
<evidence type="ECO:0000313" key="3">
    <source>
        <dbReference type="Proteomes" id="UP000198893"/>
    </source>
</evidence>
<dbReference type="SUPFAM" id="SSF110857">
    <property type="entry name" value="Gamma-glutamyl cyclotransferase-like"/>
    <property type="match status" value="1"/>
</dbReference>
<dbReference type="CDD" id="cd06661">
    <property type="entry name" value="GGCT_like"/>
    <property type="match status" value="1"/>
</dbReference>
<dbReference type="EMBL" id="FODS01000013">
    <property type="protein sequence ID" value="SEO82495.1"/>
    <property type="molecule type" value="Genomic_DNA"/>
</dbReference>
<dbReference type="AlphaFoldDB" id="A0A1H8SVD9"/>
<dbReference type="Pfam" id="PF06094">
    <property type="entry name" value="GGACT"/>
    <property type="match status" value="1"/>
</dbReference>
<dbReference type="STRING" id="569882.SAMN04490248_11360"/>
<proteinExistence type="predicted"/>